<organism evidence="7 8">
    <name type="scientific">Lithospermum erythrorhizon</name>
    <name type="common">Purple gromwell</name>
    <name type="synonym">Lithospermum officinale var. erythrorhizon</name>
    <dbReference type="NCBI Taxonomy" id="34254"/>
    <lineage>
        <taxon>Eukaryota</taxon>
        <taxon>Viridiplantae</taxon>
        <taxon>Streptophyta</taxon>
        <taxon>Embryophyta</taxon>
        <taxon>Tracheophyta</taxon>
        <taxon>Spermatophyta</taxon>
        <taxon>Magnoliopsida</taxon>
        <taxon>eudicotyledons</taxon>
        <taxon>Gunneridae</taxon>
        <taxon>Pentapetalae</taxon>
        <taxon>asterids</taxon>
        <taxon>lamiids</taxon>
        <taxon>Boraginales</taxon>
        <taxon>Boraginaceae</taxon>
        <taxon>Boraginoideae</taxon>
        <taxon>Lithospermeae</taxon>
        <taxon>Lithospermum</taxon>
    </lineage>
</organism>
<name>A0AAV3PXB8_LITER</name>
<dbReference type="PANTHER" id="PTHR12565">
    <property type="entry name" value="STEROL REGULATORY ELEMENT-BINDING PROTEIN"/>
    <property type="match status" value="1"/>
</dbReference>
<sequence length="467" mass="51597">MERENMFMNESNNSLFPLPMQNEQHGTSEQLQNYFFNPNWDNSMDQNDTFESALSSMVSSPVTSNAPAASCENIVLRELIGRLGSICHSAQVSPHSYMHGNNSTTNSCYSTPMNSPPKLNLTMMDHQMRANLGDLLFPGSLAPIVPEPGFAERAARYSCFGNNGRNGESSVKVSGYQKMVVEENKNVSLSLQEDKSSLSDQNDGNSRKRKSVSRGKGKDVHSSISIKEDNDAAEKNELSAKRSKTEDNEKGKDGTENGNKKENKDDQKDYIHVRARRGQATDAHSLAERVRREKISQKMKFLQDLVPGCNKVTGKAVMLDEIINYVQSLQGQVEFLSMKLATINPGMEVNIEALLSSKDKLHSRASLPNGPFPSHNSASAYPFQSQQVPSLHAAIPNVSEIPLLPRLIDSAMGRSRSMQEPLGNYSEATTQASSVWEDDLQSVVFGQNQTHNFYGLIATGPQMKAEK</sequence>
<keyword evidence="2" id="KW-0805">Transcription regulation</keyword>
<keyword evidence="3" id="KW-0804">Transcription</keyword>
<dbReference type="Gene3D" id="4.10.280.10">
    <property type="entry name" value="Helix-loop-helix DNA-binding domain"/>
    <property type="match status" value="1"/>
</dbReference>
<dbReference type="SMART" id="SM00353">
    <property type="entry name" value="HLH"/>
    <property type="match status" value="1"/>
</dbReference>
<dbReference type="AlphaFoldDB" id="A0AAV3PXB8"/>
<evidence type="ECO:0000256" key="2">
    <source>
        <dbReference type="ARBA" id="ARBA00023015"/>
    </source>
</evidence>
<dbReference type="FunFam" id="4.10.280.10:FF:000002">
    <property type="entry name" value="Basic helix-loop-helix transcription factor"/>
    <property type="match status" value="1"/>
</dbReference>
<dbReference type="PANTHER" id="PTHR12565:SF184">
    <property type="entry name" value="BHLH TRANSCRIPTION FACTOR"/>
    <property type="match status" value="1"/>
</dbReference>
<evidence type="ECO:0000313" key="8">
    <source>
        <dbReference type="Proteomes" id="UP001454036"/>
    </source>
</evidence>
<feature type="domain" description="BHLH" evidence="6">
    <location>
        <begin position="279"/>
        <end position="329"/>
    </location>
</feature>
<dbReference type="Pfam" id="PF00010">
    <property type="entry name" value="HLH"/>
    <property type="match status" value="1"/>
</dbReference>
<comment type="subcellular location">
    <subcellularLocation>
        <location evidence="1">Nucleus</location>
    </subcellularLocation>
</comment>
<feature type="compositionally biased region" description="Basic and acidic residues" evidence="5">
    <location>
        <begin position="216"/>
        <end position="269"/>
    </location>
</feature>
<dbReference type="Proteomes" id="UP001454036">
    <property type="component" value="Unassembled WGS sequence"/>
</dbReference>
<evidence type="ECO:0000256" key="5">
    <source>
        <dbReference type="SAM" id="MobiDB-lite"/>
    </source>
</evidence>
<dbReference type="GO" id="GO:0003700">
    <property type="term" value="F:DNA-binding transcription factor activity"/>
    <property type="evidence" value="ECO:0007669"/>
    <property type="project" value="TreeGrafter"/>
</dbReference>
<evidence type="ECO:0000256" key="3">
    <source>
        <dbReference type="ARBA" id="ARBA00023163"/>
    </source>
</evidence>
<comment type="caution">
    <text evidence="7">The sequence shown here is derived from an EMBL/GenBank/DDBJ whole genome shotgun (WGS) entry which is preliminary data.</text>
</comment>
<dbReference type="GO" id="GO:0005634">
    <property type="term" value="C:nucleus"/>
    <property type="evidence" value="ECO:0007669"/>
    <property type="project" value="UniProtKB-SubCell"/>
</dbReference>
<dbReference type="InterPro" id="IPR024097">
    <property type="entry name" value="bHLH_ZIP_TF"/>
</dbReference>
<evidence type="ECO:0000313" key="7">
    <source>
        <dbReference type="EMBL" id="GAA0155683.1"/>
    </source>
</evidence>
<keyword evidence="4" id="KW-0539">Nucleus</keyword>
<feature type="region of interest" description="Disordered" evidence="5">
    <location>
        <begin position="187"/>
        <end position="269"/>
    </location>
</feature>
<dbReference type="PROSITE" id="PS50888">
    <property type="entry name" value="BHLH"/>
    <property type="match status" value="1"/>
</dbReference>
<gene>
    <name evidence="7" type="ORF">LIER_13359</name>
</gene>
<dbReference type="GO" id="GO:0046983">
    <property type="term" value="F:protein dimerization activity"/>
    <property type="evidence" value="ECO:0007669"/>
    <property type="project" value="InterPro"/>
</dbReference>
<accession>A0AAV3PXB8</accession>
<evidence type="ECO:0000256" key="4">
    <source>
        <dbReference type="ARBA" id="ARBA00023242"/>
    </source>
</evidence>
<dbReference type="InterPro" id="IPR036638">
    <property type="entry name" value="HLH_DNA-bd_sf"/>
</dbReference>
<keyword evidence="8" id="KW-1185">Reference proteome</keyword>
<protein>
    <recommendedName>
        <fullName evidence="6">BHLH domain-containing protein</fullName>
    </recommendedName>
</protein>
<proteinExistence type="predicted"/>
<dbReference type="EMBL" id="BAABME010002686">
    <property type="protein sequence ID" value="GAA0155683.1"/>
    <property type="molecule type" value="Genomic_DNA"/>
</dbReference>
<evidence type="ECO:0000259" key="6">
    <source>
        <dbReference type="PROSITE" id="PS50888"/>
    </source>
</evidence>
<dbReference type="SUPFAM" id="SSF47459">
    <property type="entry name" value="HLH, helix-loop-helix DNA-binding domain"/>
    <property type="match status" value="1"/>
</dbReference>
<dbReference type="InterPro" id="IPR011598">
    <property type="entry name" value="bHLH_dom"/>
</dbReference>
<reference evidence="7 8" key="1">
    <citation type="submission" date="2024-01" db="EMBL/GenBank/DDBJ databases">
        <title>The complete chloroplast genome sequence of Lithospermum erythrorhizon: insights into the phylogenetic relationship among Boraginaceae species and the maternal lineages of purple gromwells.</title>
        <authorList>
            <person name="Okada T."/>
            <person name="Watanabe K."/>
        </authorList>
    </citation>
    <scope>NUCLEOTIDE SEQUENCE [LARGE SCALE GENOMIC DNA]</scope>
</reference>
<evidence type="ECO:0000256" key="1">
    <source>
        <dbReference type="ARBA" id="ARBA00004123"/>
    </source>
</evidence>
<dbReference type="CDD" id="cd18919">
    <property type="entry name" value="bHLH_AtBPE_like"/>
    <property type="match status" value="1"/>
</dbReference>